<dbReference type="InterPro" id="IPR003439">
    <property type="entry name" value="ABC_transporter-like_ATP-bd"/>
</dbReference>
<dbReference type="GO" id="GO:0005524">
    <property type="term" value="F:ATP binding"/>
    <property type="evidence" value="ECO:0007669"/>
    <property type="project" value="UniProtKB-KW"/>
</dbReference>
<dbReference type="Proteomes" id="UP000075531">
    <property type="component" value="Unassembled WGS sequence"/>
</dbReference>
<dbReference type="SMART" id="SM00382">
    <property type="entry name" value="AAA"/>
    <property type="match status" value="1"/>
</dbReference>
<dbReference type="GO" id="GO:0016887">
    <property type="term" value="F:ATP hydrolysis activity"/>
    <property type="evidence" value="ECO:0007669"/>
    <property type="project" value="InterPro"/>
</dbReference>
<dbReference type="PANTHER" id="PTHR42939:SF1">
    <property type="entry name" value="ABC TRANSPORTER ATP-BINDING PROTEIN ALBC-RELATED"/>
    <property type="match status" value="1"/>
</dbReference>
<keyword evidence="2" id="KW-0547">Nucleotide-binding</keyword>
<dbReference type="Pfam" id="PF00005">
    <property type="entry name" value="ABC_tran"/>
    <property type="match status" value="1"/>
</dbReference>
<keyword evidence="6" id="KW-1185">Reference proteome</keyword>
<dbReference type="PANTHER" id="PTHR42939">
    <property type="entry name" value="ABC TRANSPORTER ATP-BINDING PROTEIN ALBC-RELATED"/>
    <property type="match status" value="1"/>
</dbReference>
<keyword evidence="5" id="KW-0378">Hydrolase</keyword>
<keyword evidence="1" id="KW-0813">Transport</keyword>
<protein>
    <submittedName>
        <fullName evidence="5">Putative ABC transporter ATP-binding protein YxlF</fullName>
        <ecNumber evidence="5">3.6.3.-</ecNumber>
    </submittedName>
</protein>
<gene>
    <name evidence="5" type="primary">yxlF_2</name>
    <name evidence="5" type="ORF">CLTEP_16580</name>
</gene>
<feature type="domain" description="ABC transporter" evidence="4">
    <location>
        <begin position="3"/>
        <end position="236"/>
    </location>
</feature>
<evidence type="ECO:0000256" key="3">
    <source>
        <dbReference type="ARBA" id="ARBA00022840"/>
    </source>
</evidence>
<accession>A0A151B3E0</accession>
<dbReference type="CDD" id="cd03230">
    <property type="entry name" value="ABC_DR_subfamily_A"/>
    <property type="match status" value="1"/>
</dbReference>
<dbReference type="EC" id="3.6.3.-" evidence="5"/>
<dbReference type="InterPro" id="IPR051782">
    <property type="entry name" value="ABC_Transporter_VariousFunc"/>
</dbReference>
<evidence type="ECO:0000256" key="2">
    <source>
        <dbReference type="ARBA" id="ARBA00022741"/>
    </source>
</evidence>
<dbReference type="AlphaFoldDB" id="A0A151B3E0"/>
<evidence type="ECO:0000256" key="1">
    <source>
        <dbReference type="ARBA" id="ARBA00022448"/>
    </source>
</evidence>
<dbReference type="InterPro" id="IPR027417">
    <property type="entry name" value="P-loop_NTPase"/>
</dbReference>
<name>A0A151B3E0_9CLOT</name>
<dbReference type="SUPFAM" id="SSF52540">
    <property type="entry name" value="P-loop containing nucleoside triphosphate hydrolases"/>
    <property type="match status" value="1"/>
</dbReference>
<organism evidence="5 6">
    <name type="scientific">Clostridium tepidiprofundi DSM 19306</name>
    <dbReference type="NCBI Taxonomy" id="1121338"/>
    <lineage>
        <taxon>Bacteria</taxon>
        <taxon>Bacillati</taxon>
        <taxon>Bacillota</taxon>
        <taxon>Clostridia</taxon>
        <taxon>Eubacteriales</taxon>
        <taxon>Clostridiaceae</taxon>
        <taxon>Clostridium</taxon>
    </lineage>
</organism>
<keyword evidence="3 5" id="KW-0067">ATP-binding</keyword>
<evidence type="ECO:0000313" key="5">
    <source>
        <dbReference type="EMBL" id="KYH34425.1"/>
    </source>
</evidence>
<dbReference type="EMBL" id="LTBA01000017">
    <property type="protein sequence ID" value="KYH34425.1"/>
    <property type="molecule type" value="Genomic_DNA"/>
</dbReference>
<dbReference type="RefSeq" id="WP_066825236.1">
    <property type="nucleotide sequence ID" value="NZ_LTBA01000017.1"/>
</dbReference>
<dbReference type="PATRIC" id="fig|1121338.3.peg.1706"/>
<dbReference type="InterPro" id="IPR003593">
    <property type="entry name" value="AAA+_ATPase"/>
</dbReference>
<evidence type="ECO:0000259" key="4">
    <source>
        <dbReference type="PROSITE" id="PS50893"/>
    </source>
</evidence>
<evidence type="ECO:0000313" key="6">
    <source>
        <dbReference type="Proteomes" id="UP000075531"/>
    </source>
</evidence>
<dbReference type="PROSITE" id="PS50893">
    <property type="entry name" value="ABC_TRANSPORTER_2"/>
    <property type="match status" value="1"/>
</dbReference>
<dbReference type="PROSITE" id="PS00211">
    <property type="entry name" value="ABC_TRANSPORTER_1"/>
    <property type="match status" value="1"/>
</dbReference>
<reference evidence="5 6" key="1">
    <citation type="submission" date="2016-02" db="EMBL/GenBank/DDBJ databases">
        <title>Genome sequence of Clostridium tepidiprofundi DSM 19306.</title>
        <authorList>
            <person name="Poehlein A."/>
            <person name="Daniel R."/>
        </authorList>
    </citation>
    <scope>NUCLEOTIDE SEQUENCE [LARGE SCALE GENOMIC DNA]</scope>
    <source>
        <strain evidence="5 6">DSM 19306</strain>
    </source>
</reference>
<dbReference type="Gene3D" id="3.40.50.300">
    <property type="entry name" value="P-loop containing nucleotide triphosphate hydrolases"/>
    <property type="match status" value="1"/>
</dbReference>
<dbReference type="STRING" id="1121338.CLTEP_16580"/>
<dbReference type="OrthoDB" id="9804819at2"/>
<proteinExistence type="predicted"/>
<dbReference type="InterPro" id="IPR017871">
    <property type="entry name" value="ABC_transporter-like_CS"/>
</dbReference>
<comment type="caution">
    <text evidence="5">The sequence shown here is derived from an EMBL/GenBank/DDBJ whole genome shotgun (WGS) entry which is preliminary data.</text>
</comment>
<sequence length="296" mass="34007">MSLIVKNLYKEYHTLSNGTEYVINNLSFTIEDGQVYSLIGQNGVGKTTTIKCILKLIRANEGKIKFGNESIEILMENSQIGYLPENLMFPGLVSLYEFLYDMCTIKGMKEECIKERINELTMQFDINNMLNKSINKFSKGMKRKVGFIQAIINEPKILILDEPTDGLDPISRRKVLKNIREFADRGNIVLITSHILSDLRLISDKVGLMHRGKLLSEINTIQFKENNKSKITFEVIKGGSKEKRTYDLVPMTEINVNDIEKCIIKDFYIENLDLEEWYLEKLMEEGGVIDVESIEV</sequence>